<organism evidence="1 2">
    <name type="scientific">Portunus trituberculatus</name>
    <name type="common">Swimming crab</name>
    <name type="synonym">Neptunus trituberculatus</name>
    <dbReference type="NCBI Taxonomy" id="210409"/>
    <lineage>
        <taxon>Eukaryota</taxon>
        <taxon>Metazoa</taxon>
        <taxon>Ecdysozoa</taxon>
        <taxon>Arthropoda</taxon>
        <taxon>Crustacea</taxon>
        <taxon>Multicrustacea</taxon>
        <taxon>Malacostraca</taxon>
        <taxon>Eumalacostraca</taxon>
        <taxon>Eucarida</taxon>
        <taxon>Decapoda</taxon>
        <taxon>Pleocyemata</taxon>
        <taxon>Brachyura</taxon>
        <taxon>Eubrachyura</taxon>
        <taxon>Portunoidea</taxon>
        <taxon>Portunidae</taxon>
        <taxon>Portuninae</taxon>
        <taxon>Portunus</taxon>
    </lineage>
</organism>
<evidence type="ECO:0000313" key="1">
    <source>
        <dbReference type="EMBL" id="MPC94175.1"/>
    </source>
</evidence>
<evidence type="ECO:0000313" key="2">
    <source>
        <dbReference type="Proteomes" id="UP000324222"/>
    </source>
</evidence>
<protein>
    <submittedName>
        <fullName evidence="1">Uncharacterized protein</fullName>
    </submittedName>
</protein>
<name>A0A5B7JHW2_PORTR</name>
<reference evidence="1 2" key="1">
    <citation type="submission" date="2019-05" db="EMBL/GenBank/DDBJ databases">
        <title>Another draft genome of Portunus trituberculatus and its Hox gene families provides insights of decapod evolution.</title>
        <authorList>
            <person name="Jeong J.-H."/>
            <person name="Song I."/>
            <person name="Kim S."/>
            <person name="Choi T."/>
            <person name="Kim D."/>
            <person name="Ryu S."/>
            <person name="Kim W."/>
        </authorList>
    </citation>
    <scope>NUCLEOTIDE SEQUENCE [LARGE SCALE GENOMIC DNA]</scope>
    <source>
        <tissue evidence="1">Muscle</tissue>
    </source>
</reference>
<keyword evidence="2" id="KW-1185">Reference proteome</keyword>
<dbReference type="EMBL" id="VSRR010097528">
    <property type="protein sequence ID" value="MPC94175.1"/>
    <property type="molecule type" value="Genomic_DNA"/>
</dbReference>
<dbReference type="Proteomes" id="UP000324222">
    <property type="component" value="Unassembled WGS sequence"/>
</dbReference>
<comment type="caution">
    <text evidence="1">The sequence shown here is derived from an EMBL/GenBank/DDBJ whole genome shotgun (WGS) entry which is preliminary data.</text>
</comment>
<accession>A0A5B7JHW2</accession>
<proteinExistence type="predicted"/>
<sequence>MRNISYVQCELYNATLPQQLPLPCLGVSSYLTNGLFQDLERRPVPTTAWPWSPSHSPVSNQSVLLWTLSPIGVFHPYGMIHLL</sequence>
<dbReference type="AlphaFoldDB" id="A0A5B7JHW2"/>
<gene>
    <name evidence="1" type="ORF">E2C01_089331</name>
</gene>